<evidence type="ECO:0000256" key="2">
    <source>
        <dbReference type="ARBA" id="ARBA00022692"/>
    </source>
</evidence>
<name>A0ABV2WX75_9NOCA</name>
<dbReference type="RefSeq" id="WP_051714568.1">
    <property type="nucleotide sequence ID" value="NZ_JBEYBD010000016.1"/>
</dbReference>
<gene>
    <name evidence="7" type="ORF">ABZ510_26935</name>
</gene>
<evidence type="ECO:0000256" key="1">
    <source>
        <dbReference type="ARBA" id="ARBA00004127"/>
    </source>
</evidence>
<proteinExistence type="predicted"/>
<sequence length="107" mass="11183">MTESTEIRLAAERTALSWRRTCLGCLVVDLLLLRLVLEEGWDPAALLPGSACLVLLSVAALGYRRSRRLRLGAAGAAAASIGSVTLAMAVVALVMVGYAVVHRGPPG</sequence>
<accession>A0ABV2WX75</accession>
<keyword evidence="2 5" id="KW-0812">Transmembrane</keyword>
<comment type="caution">
    <text evidence="7">The sequence shown here is derived from an EMBL/GenBank/DDBJ whole genome shotgun (WGS) entry which is preliminary data.</text>
</comment>
<dbReference type="InterPro" id="IPR003807">
    <property type="entry name" value="DUF202"/>
</dbReference>
<protein>
    <submittedName>
        <fullName evidence="7">DUF202 domain-containing protein</fullName>
    </submittedName>
</protein>
<evidence type="ECO:0000256" key="4">
    <source>
        <dbReference type="ARBA" id="ARBA00023136"/>
    </source>
</evidence>
<dbReference type="Proteomes" id="UP001550628">
    <property type="component" value="Unassembled WGS sequence"/>
</dbReference>
<feature type="domain" description="DUF202" evidence="6">
    <location>
        <begin position="8"/>
        <end position="70"/>
    </location>
</feature>
<evidence type="ECO:0000313" key="7">
    <source>
        <dbReference type="EMBL" id="MEU1955484.1"/>
    </source>
</evidence>
<evidence type="ECO:0000259" key="6">
    <source>
        <dbReference type="Pfam" id="PF02656"/>
    </source>
</evidence>
<feature type="transmembrane region" description="Helical" evidence="5">
    <location>
        <begin position="43"/>
        <end position="63"/>
    </location>
</feature>
<organism evidence="7 8">
    <name type="scientific">Nocardia rhamnosiphila</name>
    <dbReference type="NCBI Taxonomy" id="426716"/>
    <lineage>
        <taxon>Bacteria</taxon>
        <taxon>Bacillati</taxon>
        <taxon>Actinomycetota</taxon>
        <taxon>Actinomycetes</taxon>
        <taxon>Mycobacteriales</taxon>
        <taxon>Nocardiaceae</taxon>
        <taxon>Nocardia</taxon>
    </lineage>
</organism>
<keyword evidence="8" id="KW-1185">Reference proteome</keyword>
<evidence type="ECO:0000313" key="8">
    <source>
        <dbReference type="Proteomes" id="UP001550628"/>
    </source>
</evidence>
<keyword evidence="4 5" id="KW-0472">Membrane</keyword>
<dbReference type="Pfam" id="PF02656">
    <property type="entry name" value="DUF202"/>
    <property type="match status" value="1"/>
</dbReference>
<reference evidence="7 8" key="1">
    <citation type="submission" date="2024-06" db="EMBL/GenBank/DDBJ databases">
        <title>The Natural Products Discovery Center: Release of the First 8490 Sequenced Strains for Exploring Actinobacteria Biosynthetic Diversity.</title>
        <authorList>
            <person name="Kalkreuter E."/>
            <person name="Kautsar S.A."/>
            <person name="Yang D."/>
            <person name="Bader C.D."/>
            <person name="Teijaro C.N."/>
            <person name="Fluegel L."/>
            <person name="Davis C.M."/>
            <person name="Simpson J.R."/>
            <person name="Lauterbach L."/>
            <person name="Steele A.D."/>
            <person name="Gui C."/>
            <person name="Meng S."/>
            <person name="Li G."/>
            <person name="Viehrig K."/>
            <person name="Ye F."/>
            <person name="Su P."/>
            <person name="Kiefer A.F."/>
            <person name="Nichols A."/>
            <person name="Cepeda A.J."/>
            <person name="Yan W."/>
            <person name="Fan B."/>
            <person name="Jiang Y."/>
            <person name="Adhikari A."/>
            <person name="Zheng C.-J."/>
            <person name="Schuster L."/>
            <person name="Cowan T.M."/>
            <person name="Smanski M.J."/>
            <person name="Chevrette M.G."/>
            <person name="De Carvalho L.P.S."/>
            <person name="Shen B."/>
        </authorList>
    </citation>
    <scope>NUCLEOTIDE SEQUENCE [LARGE SCALE GENOMIC DNA]</scope>
    <source>
        <strain evidence="7 8">NPDC019708</strain>
    </source>
</reference>
<dbReference type="GeneID" id="96243403"/>
<evidence type="ECO:0000256" key="3">
    <source>
        <dbReference type="ARBA" id="ARBA00022989"/>
    </source>
</evidence>
<comment type="subcellular location">
    <subcellularLocation>
        <location evidence="1">Endomembrane system</location>
        <topology evidence="1">Multi-pass membrane protein</topology>
    </subcellularLocation>
</comment>
<dbReference type="EMBL" id="JBEYBF010000024">
    <property type="protein sequence ID" value="MEU1955484.1"/>
    <property type="molecule type" value="Genomic_DNA"/>
</dbReference>
<feature type="transmembrane region" description="Helical" evidence="5">
    <location>
        <begin position="75"/>
        <end position="101"/>
    </location>
</feature>
<keyword evidence="3 5" id="KW-1133">Transmembrane helix</keyword>
<evidence type="ECO:0000256" key="5">
    <source>
        <dbReference type="SAM" id="Phobius"/>
    </source>
</evidence>